<reference evidence="2 3" key="1">
    <citation type="submission" date="2013-07" db="EMBL/GenBank/DDBJ databases">
        <authorList>
            <person name="Stoco P.H."/>
            <person name="Wagner G."/>
            <person name="Gerber A."/>
            <person name="Zaha A."/>
            <person name="Thompson C."/>
            <person name="Bartholomeu D.C."/>
            <person name="Luckemeyer D.D."/>
            <person name="Bahia D."/>
            <person name="Loreto E."/>
            <person name="Prestes E.B."/>
            <person name="Lima F.M."/>
            <person name="Rodrigues-Luiz G."/>
            <person name="Vallejo G.A."/>
            <person name="Filho J.F."/>
            <person name="Monteiro K.M."/>
            <person name="Tyler K.M."/>
            <person name="de Almeida L.G."/>
            <person name="Ortiz M.F."/>
            <person name="Siervo M.A."/>
            <person name="de Moraes M.H."/>
            <person name="Cunha O.L."/>
            <person name="Mendonca-Neto R."/>
            <person name="Silva R."/>
            <person name="Teixeira S.M."/>
            <person name="Murta S.M."/>
            <person name="Sincero T.C."/>
            <person name="Mendes T.A."/>
            <person name="Urmenyi T.P."/>
            <person name="Silva V.G."/>
            <person name="da Rocha W.D."/>
            <person name="Andersson B."/>
            <person name="Romanha A.J."/>
            <person name="Steindel M."/>
            <person name="de Vasconcelos A.T."/>
            <person name="Grisard E.C."/>
        </authorList>
    </citation>
    <scope>NUCLEOTIDE SEQUENCE [LARGE SCALE GENOMIC DNA]</scope>
    <source>
        <strain evidence="2 3">SC58</strain>
    </source>
</reference>
<name>A0A061JAT3_TRYRA</name>
<proteinExistence type="predicted"/>
<dbReference type="Proteomes" id="UP000031737">
    <property type="component" value="Unassembled WGS sequence"/>
</dbReference>
<evidence type="ECO:0000256" key="1">
    <source>
        <dbReference type="SAM" id="MobiDB-lite"/>
    </source>
</evidence>
<accession>A0A061JAT3</accession>
<keyword evidence="3" id="KW-1185">Reference proteome</keyword>
<organism evidence="2 3">
    <name type="scientific">Trypanosoma rangeli SC58</name>
    <dbReference type="NCBI Taxonomy" id="429131"/>
    <lineage>
        <taxon>Eukaryota</taxon>
        <taxon>Discoba</taxon>
        <taxon>Euglenozoa</taxon>
        <taxon>Kinetoplastea</taxon>
        <taxon>Metakinetoplastina</taxon>
        <taxon>Trypanosomatida</taxon>
        <taxon>Trypanosomatidae</taxon>
        <taxon>Trypanosoma</taxon>
        <taxon>Herpetosoma</taxon>
    </lineage>
</organism>
<evidence type="ECO:0000313" key="2">
    <source>
        <dbReference type="EMBL" id="ESL11465.1"/>
    </source>
</evidence>
<dbReference type="AlphaFoldDB" id="A0A061JAT3"/>
<protein>
    <submittedName>
        <fullName evidence="2">Uncharacterized protein</fullName>
    </submittedName>
</protein>
<gene>
    <name evidence="2" type="ORF">TRSC58_00783</name>
</gene>
<feature type="region of interest" description="Disordered" evidence="1">
    <location>
        <begin position="566"/>
        <end position="600"/>
    </location>
</feature>
<evidence type="ECO:0000313" key="3">
    <source>
        <dbReference type="Proteomes" id="UP000031737"/>
    </source>
</evidence>
<dbReference type="OrthoDB" id="242143at2759"/>
<dbReference type="VEuPathDB" id="TriTrypDB:TRSC58_00783"/>
<sequence length="649" mass="72405">MSPREAFSRCVFSPLFRRLRASSLSSCLNGFLPACRRPTALFPAGPTPLQITCRYISFLPPKPSTHCGTPPPPNAAEDDDPVFPFVLLHRTLPLAKLAKLLPDEVLEPLENGLKSHLEKFPSRYRILRGKDDLLHVQCRVDAGKKDNEGAKQGKEKINSDKAAVGWTQKSLGRFFTLESHMRCTHVERPLQRVECNASHGMEEEHIRMLEDFFHENVIPGKQAELWVLAEEYTLVKLPSSSAAATEEAAEAIGLEKSTSADSETTGVMKEKEVLQAFRWVQVTDERKLNEVKDMLRSETRSGVLGKVVGGKTAPHGDASPITTFTRTSSFVRFWVPTAPFLVGGTPPSHYVEEYNLYRMCRALSTKMFMRFPELHDVVGEWLTQPLAVVLAISGEEGKTTETLNAAGAGRSLLEFEGDLNDPDRIVGVRFWLDEERYLPSQYRSMSPPELEKALSEMGTTAGKSLSKLTNHKRVRIIDTARLLRRCIALHELGTSPLCHPNVLAHYLFDVLPLDGQLILTGHSPQLLPESVRRITDARSRAWLKEYPHLFRLVEVPPDVYVQRVDAPAPGNEEAHKKDRCQEAEEGDMGTPTSSSQAKYDPTEQLLNDPEEQLQLIISVVAARLEVRRDAEVAPVAHTVNLSAPKVAVV</sequence>
<feature type="compositionally biased region" description="Basic and acidic residues" evidence="1">
    <location>
        <begin position="572"/>
        <end position="582"/>
    </location>
</feature>
<comment type="caution">
    <text evidence="2">The sequence shown here is derived from an EMBL/GenBank/DDBJ whole genome shotgun (WGS) entry which is preliminary data.</text>
</comment>
<dbReference type="EMBL" id="AUPL01000783">
    <property type="protein sequence ID" value="ESL11465.1"/>
    <property type="molecule type" value="Genomic_DNA"/>
</dbReference>